<gene>
    <name evidence="7" type="ORF">HKX39_09940</name>
</gene>
<evidence type="ECO:0000256" key="3">
    <source>
        <dbReference type="ARBA" id="ARBA00022842"/>
    </source>
</evidence>
<evidence type="ECO:0000256" key="4">
    <source>
        <dbReference type="PIRSR" id="PIRSR015582-1"/>
    </source>
</evidence>
<feature type="binding site" evidence="4">
    <location>
        <position position="115"/>
    </location>
    <ligand>
        <name>substrate</name>
    </ligand>
</feature>
<dbReference type="RefSeq" id="WP_171681174.1">
    <property type="nucleotide sequence ID" value="NZ_JABGBN010000010.1"/>
</dbReference>
<dbReference type="GO" id="GO:0016829">
    <property type="term" value="F:lyase activity"/>
    <property type="evidence" value="ECO:0007669"/>
    <property type="project" value="UniProtKB-KW"/>
</dbReference>
<comment type="cofactor">
    <cofactor evidence="1">
        <name>Mg(2+)</name>
        <dbReference type="ChEBI" id="CHEBI:18420"/>
    </cofactor>
</comment>
<keyword evidence="2 5" id="KW-0479">Metal-binding</keyword>
<dbReference type="PANTHER" id="PTHR32308:SF10">
    <property type="entry name" value="CITRATE LYASE SUBUNIT BETA"/>
    <property type="match status" value="1"/>
</dbReference>
<comment type="caution">
    <text evidence="7">The sequence shown here is derived from an EMBL/GenBank/DDBJ whole genome shotgun (WGS) entry which is preliminary data.</text>
</comment>
<dbReference type="Proteomes" id="UP000537862">
    <property type="component" value="Unassembled WGS sequence"/>
</dbReference>
<dbReference type="GO" id="GO:0006107">
    <property type="term" value="P:oxaloacetate metabolic process"/>
    <property type="evidence" value="ECO:0007669"/>
    <property type="project" value="TreeGrafter"/>
</dbReference>
<dbReference type="EMBL" id="JABGBN010000010">
    <property type="protein sequence ID" value="NOL52485.1"/>
    <property type="molecule type" value="Genomic_DNA"/>
</dbReference>
<dbReference type="Gene3D" id="3.20.20.60">
    <property type="entry name" value="Phosphoenolpyruvate-binding domains"/>
    <property type="match status" value="1"/>
</dbReference>
<evidence type="ECO:0000313" key="7">
    <source>
        <dbReference type="EMBL" id="NOL52485.1"/>
    </source>
</evidence>
<sequence>MSLIRTALFVPGTRIDRISKALASGADAIIVDLEDAVAADVKEQARQALATFLHANTDISLWVRINGVDTPWFNDDVQFCKTYAQISAVMLPKTTEAEDVERVTSIGKPVYPIIESAKGIVNIPSIVKVSGVARLSFGALDLGVDLGLDDESEGAKLLLNQMRAQMVVQSRAAGIAAPLDGVYPDFKNPEGLRQAMHFAKGMGFAGALCIHPTQVDIIHQVMQPTEQELVWAKAVLAKAEETGLAAFAFEGKMVDLPVFEKARQILHRAG</sequence>
<feature type="binding site" evidence="4">
    <location>
        <position position="64"/>
    </location>
    <ligand>
        <name>substrate</name>
    </ligand>
</feature>
<evidence type="ECO:0000256" key="5">
    <source>
        <dbReference type="PIRSR" id="PIRSR015582-2"/>
    </source>
</evidence>
<dbReference type="SUPFAM" id="SSF51621">
    <property type="entry name" value="Phosphoenolpyruvate/pyruvate domain"/>
    <property type="match status" value="1"/>
</dbReference>
<dbReference type="Pfam" id="PF03328">
    <property type="entry name" value="HpcH_HpaI"/>
    <property type="match status" value="1"/>
</dbReference>
<feature type="binding site" evidence="5">
    <location>
        <position position="115"/>
    </location>
    <ligand>
        <name>Mg(2+)</name>
        <dbReference type="ChEBI" id="CHEBI:18420"/>
    </ligand>
</feature>
<evidence type="ECO:0000256" key="1">
    <source>
        <dbReference type="ARBA" id="ARBA00001946"/>
    </source>
</evidence>
<dbReference type="InterPro" id="IPR015813">
    <property type="entry name" value="Pyrv/PenolPyrv_kinase-like_dom"/>
</dbReference>
<dbReference type="PANTHER" id="PTHR32308">
    <property type="entry name" value="LYASE BETA SUBUNIT, PUTATIVE (AFU_ORTHOLOGUE AFUA_4G13030)-RELATED"/>
    <property type="match status" value="1"/>
</dbReference>
<reference evidence="7 8" key="1">
    <citation type="submission" date="2020-05" db="EMBL/GenBank/DDBJ databases">
        <authorList>
            <person name="Niu N."/>
        </authorList>
    </citation>
    <scope>NUCLEOTIDE SEQUENCE [LARGE SCALE GENOMIC DNA]</scope>
    <source>
        <strain evidence="7 8">3340-03</strain>
    </source>
</reference>
<dbReference type="InterPro" id="IPR040442">
    <property type="entry name" value="Pyrv_kinase-like_dom_sf"/>
</dbReference>
<dbReference type="InterPro" id="IPR011206">
    <property type="entry name" value="Citrate_lyase_beta/mcl1/mcl2"/>
</dbReference>
<keyword evidence="8" id="KW-1185">Reference proteome</keyword>
<feature type="domain" description="HpcH/HpaI aldolase/citrate lyase" evidence="6">
    <location>
        <begin position="5"/>
        <end position="212"/>
    </location>
</feature>
<accession>A0A849P9M7</accession>
<protein>
    <submittedName>
        <fullName evidence="7">CoA ester lyase</fullName>
    </submittedName>
</protein>
<dbReference type="InterPro" id="IPR005000">
    <property type="entry name" value="Aldolase/citrate-lyase_domain"/>
</dbReference>
<dbReference type="GO" id="GO:0000287">
    <property type="term" value="F:magnesium ion binding"/>
    <property type="evidence" value="ECO:0007669"/>
    <property type="project" value="TreeGrafter"/>
</dbReference>
<dbReference type="PIRSF" id="PIRSF015582">
    <property type="entry name" value="Cit_lyase_B"/>
    <property type="match status" value="1"/>
</dbReference>
<feature type="binding site" evidence="5">
    <location>
        <position position="141"/>
    </location>
    <ligand>
        <name>Mg(2+)</name>
        <dbReference type="ChEBI" id="CHEBI:18420"/>
    </ligand>
</feature>
<evidence type="ECO:0000313" key="8">
    <source>
        <dbReference type="Proteomes" id="UP000537862"/>
    </source>
</evidence>
<keyword evidence="7" id="KW-0456">Lyase</keyword>
<dbReference type="AlphaFoldDB" id="A0A849P9M7"/>
<organism evidence="7 8">
    <name type="scientific">Pelistega suis</name>
    <dbReference type="NCBI Taxonomy" id="1631957"/>
    <lineage>
        <taxon>Bacteria</taxon>
        <taxon>Pseudomonadati</taxon>
        <taxon>Pseudomonadota</taxon>
        <taxon>Betaproteobacteria</taxon>
        <taxon>Burkholderiales</taxon>
        <taxon>Alcaligenaceae</taxon>
        <taxon>Pelistega</taxon>
    </lineage>
</organism>
<name>A0A849P9M7_9BURK</name>
<proteinExistence type="predicted"/>
<evidence type="ECO:0000256" key="2">
    <source>
        <dbReference type="ARBA" id="ARBA00022723"/>
    </source>
</evidence>
<evidence type="ECO:0000259" key="6">
    <source>
        <dbReference type="Pfam" id="PF03328"/>
    </source>
</evidence>
<keyword evidence="3 5" id="KW-0460">Magnesium</keyword>